<keyword evidence="7" id="KW-0732">Signal</keyword>
<keyword evidence="4" id="KW-0408">Iron</keyword>
<accession>A0A517Z774</accession>
<keyword evidence="5" id="KW-0411">Iron-sulfur</keyword>
<dbReference type="GO" id="GO:0005509">
    <property type="term" value="F:calcium ion binding"/>
    <property type="evidence" value="ECO:0007669"/>
    <property type="project" value="InterPro"/>
</dbReference>
<dbReference type="GO" id="GO:0051539">
    <property type="term" value="F:4 iron, 4 sulfur cluster binding"/>
    <property type="evidence" value="ECO:0007669"/>
    <property type="project" value="UniProtKB-KW"/>
</dbReference>
<organism evidence="9 10">
    <name type="scientific">Maioricimonas rarisocia</name>
    <dbReference type="NCBI Taxonomy" id="2528026"/>
    <lineage>
        <taxon>Bacteria</taxon>
        <taxon>Pseudomonadati</taxon>
        <taxon>Planctomycetota</taxon>
        <taxon>Planctomycetia</taxon>
        <taxon>Planctomycetales</taxon>
        <taxon>Planctomycetaceae</taxon>
        <taxon>Maioricimonas</taxon>
    </lineage>
</organism>
<evidence type="ECO:0000313" key="10">
    <source>
        <dbReference type="Proteomes" id="UP000320496"/>
    </source>
</evidence>
<dbReference type="EMBL" id="CP036275">
    <property type="protein sequence ID" value="QDU38337.1"/>
    <property type="molecule type" value="Genomic_DNA"/>
</dbReference>
<name>A0A517Z774_9PLAN</name>
<dbReference type="PANTHER" id="PTHR43498">
    <property type="entry name" value="FERREDOXIN:COB-COM HETERODISULFIDE REDUCTASE SUBUNIT A"/>
    <property type="match status" value="1"/>
</dbReference>
<dbReference type="RefSeq" id="WP_197444365.1">
    <property type="nucleotide sequence ID" value="NZ_CP036275.1"/>
</dbReference>
<feature type="signal peptide" evidence="7">
    <location>
        <begin position="1"/>
        <end position="21"/>
    </location>
</feature>
<proteinExistence type="predicted"/>
<evidence type="ECO:0000256" key="5">
    <source>
        <dbReference type="ARBA" id="ARBA00023014"/>
    </source>
</evidence>
<evidence type="ECO:0000256" key="4">
    <source>
        <dbReference type="ARBA" id="ARBA00023004"/>
    </source>
</evidence>
<keyword evidence="10" id="KW-1185">Reference proteome</keyword>
<evidence type="ECO:0000256" key="3">
    <source>
        <dbReference type="ARBA" id="ARBA00023002"/>
    </source>
</evidence>
<dbReference type="SUPFAM" id="SSF49785">
    <property type="entry name" value="Galactose-binding domain-like"/>
    <property type="match status" value="1"/>
</dbReference>
<dbReference type="KEGG" id="mri:Mal4_26640"/>
<keyword evidence="1" id="KW-0004">4Fe-4S</keyword>
<dbReference type="AlphaFoldDB" id="A0A517Z774"/>
<dbReference type="Pfam" id="PF12831">
    <property type="entry name" value="FAD_oxidored"/>
    <property type="match status" value="1"/>
</dbReference>
<reference evidence="9 10" key="1">
    <citation type="submission" date="2019-02" db="EMBL/GenBank/DDBJ databases">
        <title>Deep-cultivation of Planctomycetes and their phenomic and genomic characterization uncovers novel biology.</title>
        <authorList>
            <person name="Wiegand S."/>
            <person name="Jogler M."/>
            <person name="Boedeker C."/>
            <person name="Pinto D."/>
            <person name="Vollmers J."/>
            <person name="Rivas-Marin E."/>
            <person name="Kohn T."/>
            <person name="Peeters S.H."/>
            <person name="Heuer A."/>
            <person name="Rast P."/>
            <person name="Oberbeckmann S."/>
            <person name="Bunk B."/>
            <person name="Jeske O."/>
            <person name="Meyerdierks A."/>
            <person name="Storesund J.E."/>
            <person name="Kallscheuer N."/>
            <person name="Luecker S."/>
            <person name="Lage O.M."/>
            <person name="Pohl T."/>
            <person name="Merkel B.J."/>
            <person name="Hornburger P."/>
            <person name="Mueller R.-W."/>
            <person name="Bruemmer F."/>
            <person name="Labrenz M."/>
            <person name="Spormann A.M."/>
            <person name="Op den Camp H."/>
            <person name="Overmann J."/>
            <person name="Amann R."/>
            <person name="Jetten M.S.M."/>
            <person name="Mascher T."/>
            <person name="Medema M.H."/>
            <person name="Devos D.P."/>
            <person name="Kaster A.-K."/>
            <person name="Ovreas L."/>
            <person name="Rohde M."/>
            <person name="Galperin M.Y."/>
            <person name="Jogler C."/>
        </authorList>
    </citation>
    <scope>NUCLEOTIDE SEQUENCE [LARGE SCALE GENOMIC DNA]</scope>
    <source>
        <strain evidence="9 10">Mal4</strain>
    </source>
</reference>
<evidence type="ECO:0000256" key="1">
    <source>
        <dbReference type="ARBA" id="ARBA00022485"/>
    </source>
</evidence>
<feature type="domain" description="SLH" evidence="8">
    <location>
        <begin position="623"/>
        <end position="687"/>
    </location>
</feature>
<dbReference type="InterPro" id="IPR028974">
    <property type="entry name" value="TSP_type-3_rpt"/>
</dbReference>
<dbReference type="PANTHER" id="PTHR43498:SF1">
    <property type="entry name" value="COB--COM HETERODISULFIDE REDUCTASE IRON-SULFUR SUBUNIT A"/>
    <property type="match status" value="1"/>
</dbReference>
<evidence type="ECO:0000256" key="2">
    <source>
        <dbReference type="ARBA" id="ARBA00022723"/>
    </source>
</evidence>
<dbReference type="InterPro" id="IPR036188">
    <property type="entry name" value="FAD/NAD-bd_sf"/>
</dbReference>
<dbReference type="InterPro" id="IPR008979">
    <property type="entry name" value="Galactose-bd-like_sf"/>
</dbReference>
<feature type="region of interest" description="Disordered" evidence="6">
    <location>
        <begin position="788"/>
        <end position="831"/>
    </location>
</feature>
<evidence type="ECO:0000256" key="7">
    <source>
        <dbReference type="SAM" id="SignalP"/>
    </source>
</evidence>
<dbReference type="Proteomes" id="UP000320496">
    <property type="component" value="Chromosome"/>
</dbReference>
<evidence type="ECO:0000313" key="9">
    <source>
        <dbReference type="EMBL" id="QDU38337.1"/>
    </source>
</evidence>
<evidence type="ECO:0000259" key="8">
    <source>
        <dbReference type="PROSITE" id="PS51272"/>
    </source>
</evidence>
<protein>
    <submittedName>
        <fullName evidence="9">FAD dependent oxidoreductase</fullName>
    </submittedName>
</protein>
<gene>
    <name evidence="9" type="ORF">Mal4_26640</name>
</gene>
<feature type="compositionally biased region" description="Basic and acidic residues" evidence="6">
    <location>
        <begin position="803"/>
        <end position="828"/>
    </location>
</feature>
<keyword evidence="2" id="KW-0479">Metal-binding</keyword>
<feature type="chain" id="PRO_5021989308" evidence="7">
    <location>
        <begin position="22"/>
        <end position="993"/>
    </location>
</feature>
<evidence type="ECO:0000256" key="6">
    <source>
        <dbReference type="SAM" id="MobiDB-lite"/>
    </source>
</evidence>
<dbReference type="PROSITE" id="PS51272">
    <property type="entry name" value="SLH"/>
    <property type="match status" value="1"/>
</dbReference>
<keyword evidence="3" id="KW-0560">Oxidoreductase</keyword>
<dbReference type="Gene3D" id="2.60.120.430">
    <property type="entry name" value="Galactose-binding lectin"/>
    <property type="match status" value="1"/>
</dbReference>
<dbReference type="SUPFAM" id="SSF103647">
    <property type="entry name" value="TSP type-3 repeat"/>
    <property type="match status" value="1"/>
</dbReference>
<dbReference type="InterPro" id="IPR001119">
    <property type="entry name" value="SLH_dom"/>
</dbReference>
<dbReference type="GO" id="GO:0016491">
    <property type="term" value="F:oxidoreductase activity"/>
    <property type="evidence" value="ECO:0007669"/>
    <property type="project" value="UniProtKB-KW"/>
</dbReference>
<sequence precursor="true">MNRIGITAATILTTIVAFTLAAVRAEEAQQDSSVRPASRGPVLANSSDQVDEQLAVDLLVVGGNESAVAAAVQAARLGVRSIALVNDIDWFGGQFTAEGLGAVDEWTIYEGRREPFPRTGMFLEIMDAIEADMQRKYGLKRPGNSWTAWTTCEPRDTETLFRKLIAPYLEEQGGPIRLFSHYEPEGVIGDAANLKGVVFSGRDGTSSERKRLRVDAALTIDASDWGDVIRLSGAEYMAGPDLKHQFNEPSAPESFDDVGRNEMNPITGCMVLRETDTETVIDPPEHYDPRTYYGAVLETKDEFAGVDWPRGVMKPHSSVWVDSDVPSGPYGAGRSVYTHRRLVDRRHNNLPEGTECLLVNWPLQDYPLYNFPQHVVDALEATEEGASQKNIVEMTPDQRRIVFDDSREHALGLLHFLQTVVADRQPDEAVTFRSMRPTDEFGTPNGMPLKPYIREGLRLSALYVLREQDVRDRDGIQSWASAMPTDAVFGYQFNIDFHPTKRIFLGEDNSGPWAHIHTKYRHWGTHTDRAGFPLRSLVPREHQGLIGAGKNLGYSSIVSSAVRLHGHGMLVGQAAATVAAVAIENDTTPRELARTPHLVREVQQRLVSPPVDPWTQAQPPGVLLWPYHDVPPDAPWFAAANHLAIAGILPGVSGRQDFEPERLVTRREVARGVVRSLLAAGELADRRFTDFEYTEDLKANRPVFEDVGGFDPDFAAIESLVKWGLVTKQEDDAYYHPDQTADQAFLGSLLSSFEMDAEPGDDNGETAVSRAELAVALYRLVGEKGLTPPANERLLTTGNDADGDGKKDLDDPLPLDRDNDNIPDRFDADPDGDGLADRIRNLSIGPIQAFNFTGRPAIIAPGYVNDHGEEFSEERGYGWTEDIQSNHRRRGKNADPVLDSFLFTRETATWECLVEDGTYRVTACIGDSGFVQEGQVVTIEGVPLARNQTTAINEFFEKSVVVEVKDGRLTVDIGSPRKGVNTCLNRLRFSRIE</sequence>
<dbReference type="InterPro" id="IPR039650">
    <property type="entry name" value="HdrA-like"/>
</dbReference>
<dbReference type="SUPFAM" id="SSF51905">
    <property type="entry name" value="FAD/NAD(P)-binding domain"/>
    <property type="match status" value="1"/>
</dbReference>